<feature type="non-terminal residue" evidence="1">
    <location>
        <position position="48"/>
    </location>
</feature>
<evidence type="ECO:0000313" key="2">
    <source>
        <dbReference type="Proteomes" id="UP000265520"/>
    </source>
</evidence>
<proteinExistence type="predicted"/>
<name>A0A392WJZ2_9FABA</name>
<keyword evidence="2" id="KW-1185">Reference proteome</keyword>
<protein>
    <submittedName>
        <fullName evidence="1">Uncharacterized protein</fullName>
    </submittedName>
</protein>
<reference evidence="1 2" key="1">
    <citation type="journal article" date="2018" name="Front. Plant Sci.">
        <title>Red Clover (Trifolium pratense) and Zigzag Clover (T. medium) - A Picture of Genomic Similarities and Differences.</title>
        <authorList>
            <person name="Dluhosova J."/>
            <person name="Istvanek J."/>
            <person name="Nedelnik J."/>
            <person name="Repkova J."/>
        </authorList>
    </citation>
    <scope>NUCLEOTIDE SEQUENCE [LARGE SCALE GENOMIC DNA]</scope>
    <source>
        <strain evidence="2">cv. 10/8</strain>
        <tissue evidence="1">Leaf</tissue>
    </source>
</reference>
<dbReference type="AlphaFoldDB" id="A0A392WJZ2"/>
<sequence>MGNHLGAQLGKVEDASLYDYPEKGRIVKIKVLLDVEAPIRPGMFIGNP</sequence>
<accession>A0A392WJZ2</accession>
<dbReference type="EMBL" id="LXQA011456572">
    <property type="protein sequence ID" value="MCI97860.1"/>
    <property type="molecule type" value="Genomic_DNA"/>
</dbReference>
<dbReference type="Proteomes" id="UP000265520">
    <property type="component" value="Unassembled WGS sequence"/>
</dbReference>
<organism evidence="1 2">
    <name type="scientific">Trifolium medium</name>
    <dbReference type="NCBI Taxonomy" id="97028"/>
    <lineage>
        <taxon>Eukaryota</taxon>
        <taxon>Viridiplantae</taxon>
        <taxon>Streptophyta</taxon>
        <taxon>Embryophyta</taxon>
        <taxon>Tracheophyta</taxon>
        <taxon>Spermatophyta</taxon>
        <taxon>Magnoliopsida</taxon>
        <taxon>eudicotyledons</taxon>
        <taxon>Gunneridae</taxon>
        <taxon>Pentapetalae</taxon>
        <taxon>rosids</taxon>
        <taxon>fabids</taxon>
        <taxon>Fabales</taxon>
        <taxon>Fabaceae</taxon>
        <taxon>Papilionoideae</taxon>
        <taxon>50 kb inversion clade</taxon>
        <taxon>NPAAA clade</taxon>
        <taxon>Hologalegina</taxon>
        <taxon>IRL clade</taxon>
        <taxon>Trifolieae</taxon>
        <taxon>Trifolium</taxon>
    </lineage>
</organism>
<evidence type="ECO:0000313" key="1">
    <source>
        <dbReference type="EMBL" id="MCI97860.1"/>
    </source>
</evidence>
<comment type="caution">
    <text evidence="1">The sequence shown here is derived from an EMBL/GenBank/DDBJ whole genome shotgun (WGS) entry which is preliminary data.</text>
</comment>